<protein>
    <submittedName>
        <fullName evidence="1 3">Uncharacterized protein</fullName>
    </submittedName>
</protein>
<gene>
    <name evidence="1" type="ORF">TCNE_LOCUS5779</name>
</gene>
<accession>A0A183UBA9</accession>
<reference evidence="3" key="1">
    <citation type="submission" date="2016-06" db="UniProtKB">
        <authorList>
            <consortium name="WormBaseParasite"/>
        </authorList>
    </citation>
    <scope>IDENTIFICATION</scope>
</reference>
<dbReference type="WBParaSite" id="TCNE_0000577901-mRNA-1">
    <property type="protein sequence ID" value="TCNE_0000577901-mRNA-1"/>
    <property type="gene ID" value="TCNE_0000577901"/>
</dbReference>
<dbReference type="EMBL" id="UYWY01019391">
    <property type="protein sequence ID" value="VDM37010.1"/>
    <property type="molecule type" value="Genomic_DNA"/>
</dbReference>
<name>A0A183UBA9_TOXCA</name>
<proteinExistence type="predicted"/>
<keyword evidence="2" id="KW-1185">Reference proteome</keyword>
<evidence type="ECO:0000313" key="2">
    <source>
        <dbReference type="Proteomes" id="UP000050794"/>
    </source>
</evidence>
<evidence type="ECO:0000313" key="1">
    <source>
        <dbReference type="EMBL" id="VDM37010.1"/>
    </source>
</evidence>
<dbReference type="Proteomes" id="UP000050794">
    <property type="component" value="Unassembled WGS sequence"/>
</dbReference>
<dbReference type="AlphaFoldDB" id="A0A183UBA9"/>
<reference evidence="1 2" key="2">
    <citation type="submission" date="2018-11" db="EMBL/GenBank/DDBJ databases">
        <authorList>
            <consortium name="Pathogen Informatics"/>
        </authorList>
    </citation>
    <scope>NUCLEOTIDE SEQUENCE [LARGE SCALE GENOMIC DNA]</scope>
</reference>
<sequence length="91" mass="10349">MELLFKVRWGSLRLNKFTKARVMRVSCLHRALRLSRYRVAVPELSTVQEYLSYVFAVLEVGVPESRQPSSLKLTVVEGSLVGSSMIAWALH</sequence>
<organism evidence="2 3">
    <name type="scientific">Toxocara canis</name>
    <name type="common">Canine roundworm</name>
    <dbReference type="NCBI Taxonomy" id="6265"/>
    <lineage>
        <taxon>Eukaryota</taxon>
        <taxon>Metazoa</taxon>
        <taxon>Ecdysozoa</taxon>
        <taxon>Nematoda</taxon>
        <taxon>Chromadorea</taxon>
        <taxon>Rhabditida</taxon>
        <taxon>Spirurina</taxon>
        <taxon>Ascaridomorpha</taxon>
        <taxon>Ascaridoidea</taxon>
        <taxon>Toxocaridae</taxon>
        <taxon>Toxocara</taxon>
    </lineage>
</organism>
<evidence type="ECO:0000313" key="3">
    <source>
        <dbReference type="WBParaSite" id="TCNE_0000577901-mRNA-1"/>
    </source>
</evidence>